<name>A0A2U8WLS6_9HYPH</name>
<keyword evidence="2" id="KW-1185">Reference proteome</keyword>
<gene>
    <name evidence="1" type="ORF">DK419_12945</name>
</gene>
<dbReference type="EMBL" id="CP029553">
    <property type="protein sequence ID" value="AWN47107.1"/>
    <property type="molecule type" value="Genomic_DNA"/>
</dbReference>
<dbReference type="Proteomes" id="UP000245444">
    <property type="component" value="Chromosome"/>
</dbReference>
<reference evidence="1 2" key="1">
    <citation type="submission" date="2018-05" db="EMBL/GenBank/DDBJ databases">
        <title>Complete Genome Sequence of Methylobacterium sp. 17Sr1-28.</title>
        <authorList>
            <person name="Srinivasan S."/>
        </authorList>
    </citation>
    <scope>NUCLEOTIDE SEQUENCE [LARGE SCALE GENOMIC DNA]</scope>
    <source>
        <strain evidence="1 2">17Sr1-28</strain>
    </source>
</reference>
<organism evidence="1 2">
    <name type="scientific">Methylobacterium terrae</name>
    <dbReference type="NCBI Taxonomy" id="2202827"/>
    <lineage>
        <taxon>Bacteria</taxon>
        <taxon>Pseudomonadati</taxon>
        <taxon>Pseudomonadota</taxon>
        <taxon>Alphaproteobacteria</taxon>
        <taxon>Hyphomicrobiales</taxon>
        <taxon>Methylobacteriaceae</taxon>
        <taxon>Methylobacterium</taxon>
    </lineage>
</organism>
<dbReference type="KEGG" id="mtea:DK419_12945"/>
<accession>A0A2U8WLS6</accession>
<protein>
    <submittedName>
        <fullName evidence="1">Uncharacterized protein</fullName>
    </submittedName>
</protein>
<evidence type="ECO:0000313" key="2">
    <source>
        <dbReference type="Proteomes" id="UP000245444"/>
    </source>
</evidence>
<proteinExistence type="predicted"/>
<evidence type="ECO:0000313" key="1">
    <source>
        <dbReference type="EMBL" id="AWN47107.1"/>
    </source>
</evidence>
<dbReference type="AlphaFoldDB" id="A0A2U8WLS6"/>
<dbReference type="RefSeq" id="WP_109959438.1">
    <property type="nucleotide sequence ID" value="NZ_CP029553.1"/>
</dbReference>
<sequence>MTVYADTARLHADLLAALPDQPDLDALFAQGRASGLRITREAGAARGELETIRLRMREITADWLMAAREADAVVVVPKAEPDMPRRIGLAGYVDGIPAHYGLPRSTDDEIRAILRAHHVLPILDGVGLPLPPAARRLAELDDAIVETPAEVTSPSRQISQRRRPMSGDELRDARRILGERLGLSRPLYCSEIGAALDLTGRDLGQAVTKWEKTDGPSGPAATAIRGWLRETERGSAPPELAEAVGLDVAEERVAS</sequence>